<organism evidence="5 6">
    <name type="scientific">Roseomonas haemaphysalidis</name>
    <dbReference type="NCBI Taxonomy" id="2768162"/>
    <lineage>
        <taxon>Bacteria</taxon>
        <taxon>Pseudomonadati</taxon>
        <taxon>Pseudomonadota</taxon>
        <taxon>Alphaproteobacteria</taxon>
        <taxon>Acetobacterales</taxon>
        <taxon>Roseomonadaceae</taxon>
        <taxon>Roseomonas</taxon>
    </lineage>
</organism>
<keyword evidence="6" id="KW-1185">Reference proteome</keyword>
<proteinExistence type="inferred from homology"/>
<dbReference type="Pfam" id="PF00465">
    <property type="entry name" value="Fe-ADH"/>
    <property type="match status" value="1"/>
</dbReference>
<dbReference type="InterPro" id="IPR001670">
    <property type="entry name" value="ADH_Fe/GldA"/>
</dbReference>
<comment type="similarity">
    <text evidence="1">Belongs to the iron-containing alcohol dehydrogenase family.</text>
</comment>
<dbReference type="InterPro" id="IPR056798">
    <property type="entry name" value="ADH_Fe_C"/>
</dbReference>
<accession>A0ABS3KTJ2</accession>
<feature type="domain" description="Fe-containing alcohol dehydrogenase-like C-terminal" evidence="4">
    <location>
        <begin position="190"/>
        <end position="387"/>
    </location>
</feature>
<dbReference type="Pfam" id="PF25137">
    <property type="entry name" value="ADH_Fe_C"/>
    <property type="match status" value="1"/>
</dbReference>
<dbReference type="EMBL" id="JACTNG010000008">
    <property type="protein sequence ID" value="MBO1080327.1"/>
    <property type="molecule type" value="Genomic_DNA"/>
</dbReference>
<gene>
    <name evidence="5" type="ORF">IAI61_14900</name>
</gene>
<dbReference type="InterPro" id="IPR039697">
    <property type="entry name" value="Alcohol_dehydrogenase_Fe"/>
</dbReference>
<dbReference type="SUPFAM" id="SSF56796">
    <property type="entry name" value="Dehydroquinate synthase-like"/>
    <property type="match status" value="1"/>
</dbReference>
<dbReference type="Proteomes" id="UP001518989">
    <property type="component" value="Unassembled WGS sequence"/>
</dbReference>
<keyword evidence="2" id="KW-0560">Oxidoreductase</keyword>
<sequence>MTLITHLAPRKLLIGGGSLARLPALLTEFGLLRPLVVTDPWMVGSGTVDRVLAPLGAAGIAAKVFSETVPDPTDTVVAAGVTALREGQFDCLIGFGGGSPMDTAKAIAILAAASPGQRLRDFKVPASADHAALPVICVPTTAGTGSEATRFTIVTDTSSDEKMLIAGLGALPLAAVVDYELTFSVPPRVTADTGIDSLTHALEAYVSARANSFSDLYATAAMRLIAANLRRAYAVPDDAAARAAMMEGATLAGLAFSNSSVALVHGMSRPIGAHFHVPHGLSNAMLLPVVTAFGLQSGLARYAGAARIMGLAGTDAADDAAAQALLRELSALNRELGVPGPRDYGIDAARYEALLPLMAEQALASGSPGNNPRVPDASDIVALYREVYAG</sequence>
<reference evidence="5 6" key="1">
    <citation type="submission" date="2020-09" db="EMBL/GenBank/DDBJ databases">
        <title>Roseomonas.</title>
        <authorList>
            <person name="Zhu W."/>
        </authorList>
    </citation>
    <scope>NUCLEOTIDE SEQUENCE [LARGE SCALE GENOMIC DNA]</scope>
    <source>
        <strain evidence="5 6">573</strain>
    </source>
</reference>
<evidence type="ECO:0000259" key="4">
    <source>
        <dbReference type="Pfam" id="PF25137"/>
    </source>
</evidence>
<evidence type="ECO:0000256" key="1">
    <source>
        <dbReference type="ARBA" id="ARBA00007358"/>
    </source>
</evidence>
<dbReference type="RefSeq" id="WP_207418242.1">
    <property type="nucleotide sequence ID" value="NZ_CP061177.1"/>
</dbReference>
<protein>
    <submittedName>
        <fullName evidence="5">Iron-containing alcohol dehydrogenase</fullName>
    </submittedName>
</protein>
<evidence type="ECO:0000313" key="5">
    <source>
        <dbReference type="EMBL" id="MBO1080327.1"/>
    </source>
</evidence>
<evidence type="ECO:0000313" key="6">
    <source>
        <dbReference type="Proteomes" id="UP001518989"/>
    </source>
</evidence>
<comment type="caution">
    <text evidence="5">The sequence shown here is derived from an EMBL/GenBank/DDBJ whole genome shotgun (WGS) entry which is preliminary data.</text>
</comment>
<feature type="domain" description="Alcohol dehydrogenase iron-type/glycerol dehydrogenase GldA" evidence="3">
    <location>
        <begin position="9"/>
        <end position="178"/>
    </location>
</feature>
<evidence type="ECO:0000256" key="2">
    <source>
        <dbReference type="ARBA" id="ARBA00023002"/>
    </source>
</evidence>
<dbReference type="PANTHER" id="PTHR11496:SF102">
    <property type="entry name" value="ALCOHOL DEHYDROGENASE 4"/>
    <property type="match status" value="1"/>
</dbReference>
<evidence type="ECO:0000259" key="3">
    <source>
        <dbReference type="Pfam" id="PF00465"/>
    </source>
</evidence>
<dbReference type="PANTHER" id="PTHR11496">
    <property type="entry name" value="ALCOHOL DEHYDROGENASE"/>
    <property type="match status" value="1"/>
</dbReference>
<name>A0ABS3KTJ2_9PROT</name>
<dbReference type="Gene3D" id="3.40.50.1970">
    <property type="match status" value="1"/>
</dbReference>
<dbReference type="CDD" id="cd08194">
    <property type="entry name" value="Fe-ADH-like"/>
    <property type="match status" value="1"/>
</dbReference>
<dbReference type="Gene3D" id="1.20.1090.10">
    <property type="entry name" value="Dehydroquinate synthase-like - alpha domain"/>
    <property type="match status" value="1"/>
</dbReference>